<evidence type="ECO:0000313" key="1">
    <source>
        <dbReference type="EMBL" id="CAD8106541.1"/>
    </source>
</evidence>
<name>A0A8S1PU76_9CILI</name>
<reference evidence="1" key="1">
    <citation type="submission" date="2021-01" db="EMBL/GenBank/DDBJ databases">
        <authorList>
            <consortium name="Genoscope - CEA"/>
            <person name="William W."/>
        </authorList>
    </citation>
    <scope>NUCLEOTIDE SEQUENCE</scope>
</reference>
<accession>A0A8S1PU76</accession>
<sequence>MSEQQNLKEETNRNFALATAKVVPRGSKEISNIIGDRRSSYNIEGYDHVIATYGIESKQTKIQQIGLISKQQFEQLQVDEKGRYIAMELYNYLYFETNIQQRINKLLSQIQQEQDESILISEVGLGNKIIIVLSQQQLNYLIENYQELECNKLIKFGKYLSNTFYYVEIENIGELYEDAQDMLRRIGYELVDTYCNRKKQKYKNQQIIQLKQNSWKLCIYSNIKKFYTKLLNDLLEMKFNEKEYLQIFQGGVKLSELQIDLGKFQIKHEKDINKLDQMILDDSNYKCVSQKIDQFTPGNYLTIVVRSEQLPIENVTQLYPETSLIRGYFEIQRNYSKQQQQNF</sequence>
<dbReference type="AlphaFoldDB" id="A0A8S1PU76"/>
<keyword evidence="2" id="KW-1185">Reference proteome</keyword>
<protein>
    <submittedName>
        <fullName evidence="1">Uncharacterized protein</fullName>
    </submittedName>
</protein>
<organism evidence="1 2">
    <name type="scientific">Paramecium sonneborni</name>
    <dbReference type="NCBI Taxonomy" id="65129"/>
    <lineage>
        <taxon>Eukaryota</taxon>
        <taxon>Sar</taxon>
        <taxon>Alveolata</taxon>
        <taxon>Ciliophora</taxon>
        <taxon>Intramacronucleata</taxon>
        <taxon>Oligohymenophorea</taxon>
        <taxon>Peniculida</taxon>
        <taxon>Parameciidae</taxon>
        <taxon>Paramecium</taxon>
    </lineage>
</organism>
<dbReference type="EMBL" id="CAJJDN010000087">
    <property type="protein sequence ID" value="CAD8106541.1"/>
    <property type="molecule type" value="Genomic_DNA"/>
</dbReference>
<dbReference type="Proteomes" id="UP000692954">
    <property type="component" value="Unassembled WGS sequence"/>
</dbReference>
<evidence type="ECO:0000313" key="2">
    <source>
        <dbReference type="Proteomes" id="UP000692954"/>
    </source>
</evidence>
<comment type="caution">
    <text evidence="1">The sequence shown here is derived from an EMBL/GenBank/DDBJ whole genome shotgun (WGS) entry which is preliminary data.</text>
</comment>
<gene>
    <name evidence="1" type="ORF">PSON_ATCC_30995.1.T0870034</name>
</gene>
<proteinExistence type="predicted"/>